<dbReference type="Gene3D" id="2.40.50.100">
    <property type="match status" value="1"/>
</dbReference>
<gene>
    <name evidence="5" type="ORF">ACFPK8_18945</name>
</gene>
<keyword evidence="6" id="KW-1185">Reference proteome</keyword>
<dbReference type="InterPro" id="IPR005116">
    <property type="entry name" value="Transp-assoc_OB_typ1"/>
</dbReference>
<dbReference type="Pfam" id="PF03459">
    <property type="entry name" value="TOBE"/>
    <property type="match status" value="1"/>
</dbReference>
<evidence type="ECO:0000256" key="1">
    <source>
        <dbReference type="ARBA" id="ARBA00022505"/>
    </source>
</evidence>
<dbReference type="GeneID" id="303299059"/>
<dbReference type="RefSeq" id="WP_193115957.1">
    <property type="nucleotide sequence ID" value="NZ_BAAAIR010000050.1"/>
</dbReference>
<dbReference type="Gene3D" id="1.10.1660.10">
    <property type="match status" value="1"/>
</dbReference>
<feature type="region of interest" description="Disordered" evidence="3">
    <location>
        <begin position="128"/>
        <end position="160"/>
    </location>
</feature>
<dbReference type="SUPFAM" id="SSF50331">
    <property type="entry name" value="MOP-like"/>
    <property type="match status" value="1"/>
</dbReference>
<dbReference type="InterPro" id="IPR041657">
    <property type="entry name" value="HTH_17"/>
</dbReference>
<evidence type="ECO:0000259" key="4">
    <source>
        <dbReference type="PROSITE" id="PS51866"/>
    </source>
</evidence>
<name>A0ABW0FK51_9MICO</name>
<evidence type="ECO:0000256" key="2">
    <source>
        <dbReference type="PROSITE-ProRule" id="PRU01213"/>
    </source>
</evidence>
<evidence type="ECO:0000313" key="6">
    <source>
        <dbReference type="Proteomes" id="UP001595937"/>
    </source>
</evidence>
<proteinExistence type="predicted"/>
<evidence type="ECO:0000256" key="3">
    <source>
        <dbReference type="SAM" id="MobiDB-lite"/>
    </source>
</evidence>
<dbReference type="NCBIfam" id="TIGR01764">
    <property type="entry name" value="excise"/>
    <property type="match status" value="1"/>
</dbReference>
<accession>A0ABW0FK51</accession>
<protein>
    <submittedName>
        <fullName evidence="5">Molybdopterin-binding protein</fullName>
    </submittedName>
</protein>
<organism evidence="5 6">
    <name type="scientific">Brachybacterium tyrofermentans</name>
    <dbReference type="NCBI Taxonomy" id="47848"/>
    <lineage>
        <taxon>Bacteria</taxon>
        <taxon>Bacillati</taxon>
        <taxon>Actinomycetota</taxon>
        <taxon>Actinomycetes</taxon>
        <taxon>Micrococcales</taxon>
        <taxon>Dermabacteraceae</taxon>
        <taxon>Brachybacterium</taxon>
    </lineage>
</organism>
<comment type="caution">
    <text evidence="5">The sequence shown here is derived from an EMBL/GenBank/DDBJ whole genome shotgun (WGS) entry which is preliminary data.</text>
</comment>
<keyword evidence="1 2" id="KW-0500">Molybdenum</keyword>
<evidence type="ECO:0000313" key="5">
    <source>
        <dbReference type="EMBL" id="MFC5299597.1"/>
    </source>
</evidence>
<sequence length="160" mass="16546">MSQIRVREAATFLGVSDDTVRRWIEKGTLKATADGSGRTVLDGVEVARMARELAVAPELAGATRTSARNRFVGLVTKVVMDTVMAQVEMQCGPFRVVSLMSSEAVRELGLEPGSVASAVIKATHVVIEAETPGPVPSPSPQSGSGSGSRSSAAPAPEGSP</sequence>
<feature type="domain" description="Mop" evidence="4">
    <location>
        <begin position="64"/>
        <end position="129"/>
    </location>
</feature>
<reference evidence="6" key="1">
    <citation type="journal article" date="2019" name="Int. J. Syst. Evol. Microbiol.">
        <title>The Global Catalogue of Microorganisms (GCM) 10K type strain sequencing project: providing services to taxonomists for standard genome sequencing and annotation.</title>
        <authorList>
            <consortium name="The Broad Institute Genomics Platform"/>
            <consortium name="The Broad Institute Genome Sequencing Center for Infectious Disease"/>
            <person name="Wu L."/>
            <person name="Ma J."/>
        </authorList>
    </citation>
    <scope>NUCLEOTIDE SEQUENCE [LARGE SCALE GENOMIC DNA]</scope>
    <source>
        <strain evidence="6">CGMCC 1.16455</strain>
    </source>
</reference>
<feature type="compositionally biased region" description="Low complexity" evidence="3">
    <location>
        <begin position="140"/>
        <end position="160"/>
    </location>
</feature>
<dbReference type="InterPro" id="IPR008995">
    <property type="entry name" value="Mo/tungstate-bd_C_term_dom"/>
</dbReference>
<dbReference type="InterPro" id="IPR010093">
    <property type="entry name" value="SinI_DNA-bd"/>
</dbReference>
<dbReference type="PROSITE" id="PS51866">
    <property type="entry name" value="MOP"/>
    <property type="match status" value="1"/>
</dbReference>
<dbReference type="EMBL" id="JBHSLN010000089">
    <property type="protein sequence ID" value="MFC5299597.1"/>
    <property type="molecule type" value="Genomic_DNA"/>
</dbReference>
<dbReference type="InterPro" id="IPR004606">
    <property type="entry name" value="Mop_domain"/>
</dbReference>
<dbReference type="Pfam" id="PF12728">
    <property type="entry name" value="HTH_17"/>
    <property type="match status" value="1"/>
</dbReference>
<dbReference type="Proteomes" id="UP001595937">
    <property type="component" value="Unassembled WGS sequence"/>
</dbReference>